<accession>A0A6J7S1Q0</accession>
<dbReference type="EMBL" id="CAFBPX010000120">
    <property type="protein sequence ID" value="CAB5034996.1"/>
    <property type="molecule type" value="Genomic_DNA"/>
</dbReference>
<evidence type="ECO:0000259" key="6">
    <source>
        <dbReference type="Pfam" id="PF14464"/>
    </source>
</evidence>
<organism evidence="8">
    <name type="scientific">freshwater metagenome</name>
    <dbReference type="NCBI Taxonomy" id="449393"/>
    <lineage>
        <taxon>unclassified sequences</taxon>
        <taxon>metagenomes</taxon>
        <taxon>ecological metagenomes</taxon>
    </lineage>
</organism>
<dbReference type="AlphaFoldDB" id="A0A6J7S1Q0"/>
<sequence>MIIAAALLEQVVAHARLEAPNECCGLLALDEGRAAAVYELENLAASPLRFEVDGAKLAPLLFEIEEAGREAAIYHSHTRSEPYPSQTDVNFARWWPGCEWLIIGLENDGEPIARSFMIGEGGVIEELVVEIDG</sequence>
<dbReference type="InterPro" id="IPR051929">
    <property type="entry name" value="VirAsm_ModProt"/>
</dbReference>
<keyword evidence="4" id="KW-0862">Zinc</keyword>
<evidence type="ECO:0000256" key="2">
    <source>
        <dbReference type="ARBA" id="ARBA00022723"/>
    </source>
</evidence>
<reference evidence="8" key="1">
    <citation type="submission" date="2020-05" db="EMBL/GenBank/DDBJ databases">
        <authorList>
            <person name="Chiriac C."/>
            <person name="Salcher M."/>
            <person name="Ghai R."/>
            <person name="Kavagutti S V."/>
        </authorList>
    </citation>
    <scope>NUCLEOTIDE SEQUENCE</scope>
</reference>
<keyword evidence="5" id="KW-0482">Metalloprotease</keyword>
<evidence type="ECO:0000313" key="8">
    <source>
        <dbReference type="EMBL" id="CAB5034996.1"/>
    </source>
</evidence>
<dbReference type="Gene3D" id="3.40.140.10">
    <property type="entry name" value="Cytidine Deaminase, domain 2"/>
    <property type="match status" value="1"/>
</dbReference>
<evidence type="ECO:0000256" key="5">
    <source>
        <dbReference type="ARBA" id="ARBA00023049"/>
    </source>
</evidence>
<dbReference type="PANTHER" id="PTHR34858">
    <property type="entry name" value="CYSO-CYSTEINE PEPTIDASE"/>
    <property type="match status" value="1"/>
</dbReference>
<proteinExistence type="predicted"/>
<dbReference type="GO" id="GO:0006508">
    <property type="term" value="P:proteolysis"/>
    <property type="evidence" value="ECO:0007669"/>
    <property type="project" value="UniProtKB-KW"/>
</dbReference>
<feature type="domain" description="JAB" evidence="6">
    <location>
        <begin position="5"/>
        <end position="107"/>
    </location>
</feature>
<keyword evidence="2" id="KW-0479">Metal-binding</keyword>
<keyword evidence="3" id="KW-0378">Hydrolase</keyword>
<dbReference type="InterPro" id="IPR028090">
    <property type="entry name" value="JAB_dom_prok"/>
</dbReference>
<dbReference type="CDD" id="cd08070">
    <property type="entry name" value="MPN_like"/>
    <property type="match status" value="1"/>
</dbReference>
<dbReference type="SUPFAM" id="SSF102712">
    <property type="entry name" value="JAB1/MPN domain"/>
    <property type="match status" value="1"/>
</dbReference>
<dbReference type="EMBL" id="CAESAO010000027">
    <property type="protein sequence ID" value="CAB4339776.1"/>
    <property type="molecule type" value="Genomic_DNA"/>
</dbReference>
<keyword evidence="1" id="KW-0645">Protease</keyword>
<dbReference type="GO" id="GO:0008235">
    <property type="term" value="F:metalloexopeptidase activity"/>
    <property type="evidence" value="ECO:0007669"/>
    <property type="project" value="TreeGrafter"/>
</dbReference>
<dbReference type="GO" id="GO:0008270">
    <property type="term" value="F:zinc ion binding"/>
    <property type="evidence" value="ECO:0007669"/>
    <property type="project" value="TreeGrafter"/>
</dbReference>
<evidence type="ECO:0000256" key="4">
    <source>
        <dbReference type="ARBA" id="ARBA00022833"/>
    </source>
</evidence>
<dbReference type="Pfam" id="PF14464">
    <property type="entry name" value="Prok-JAB"/>
    <property type="match status" value="1"/>
</dbReference>
<evidence type="ECO:0000313" key="7">
    <source>
        <dbReference type="EMBL" id="CAB4339776.1"/>
    </source>
</evidence>
<name>A0A6J7S1Q0_9ZZZZ</name>
<protein>
    <submittedName>
        <fullName evidence="8">Unannotated protein</fullName>
    </submittedName>
</protein>
<gene>
    <name evidence="7" type="ORF">UFOPK3522_00484</name>
    <name evidence="8" type="ORF">UFOPK4175_00742</name>
</gene>
<evidence type="ECO:0000256" key="3">
    <source>
        <dbReference type="ARBA" id="ARBA00022801"/>
    </source>
</evidence>
<evidence type="ECO:0000256" key="1">
    <source>
        <dbReference type="ARBA" id="ARBA00022670"/>
    </source>
</evidence>
<dbReference type="PANTHER" id="PTHR34858:SF1">
    <property type="entry name" value="CYSO-CYSTEINE PEPTIDASE"/>
    <property type="match status" value="1"/>
</dbReference>